<dbReference type="PANTHER" id="PTHR31632">
    <property type="entry name" value="IRON TRANSPORTER FTH1"/>
    <property type="match status" value="1"/>
</dbReference>
<protein>
    <recommendedName>
        <fullName evidence="9">FTR1 family iron permease</fullName>
    </recommendedName>
</protein>
<dbReference type="AlphaFoldDB" id="A0A3C1KKQ6"/>
<dbReference type="GO" id="GO:0015093">
    <property type="term" value="F:ferrous iron transmembrane transporter activity"/>
    <property type="evidence" value="ECO:0007669"/>
    <property type="project" value="TreeGrafter"/>
</dbReference>
<feature type="transmembrane region" description="Helical" evidence="6">
    <location>
        <begin position="164"/>
        <end position="186"/>
    </location>
</feature>
<dbReference type="InterPro" id="IPR004923">
    <property type="entry name" value="FTR1/Fip1/EfeU"/>
</dbReference>
<feature type="non-terminal residue" evidence="7">
    <location>
        <position position="247"/>
    </location>
</feature>
<feature type="transmembrane region" description="Helical" evidence="6">
    <location>
        <begin position="36"/>
        <end position="58"/>
    </location>
</feature>
<dbReference type="Proteomes" id="UP000259273">
    <property type="component" value="Unassembled WGS sequence"/>
</dbReference>
<feature type="transmembrane region" description="Helical" evidence="6">
    <location>
        <begin position="228"/>
        <end position="246"/>
    </location>
</feature>
<comment type="similarity">
    <text evidence="2">Belongs to the oxidase-dependent Fe transporter (OFeT) (TC 9.A.10.1) family.</text>
</comment>
<keyword evidence="5 6" id="KW-0472">Membrane</keyword>
<evidence type="ECO:0008006" key="9">
    <source>
        <dbReference type="Google" id="ProtNLM"/>
    </source>
</evidence>
<organism evidence="7 8">
    <name type="scientific">Haliea salexigens</name>
    <dbReference type="NCBI Taxonomy" id="287487"/>
    <lineage>
        <taxon>Bacteria</taxon>
        <taxon>Pseudomonadati</taxon>
        <taxon>Pseudomonadota</taxon>
        <taxon>Gammaproteobacteria</taxon>
        <taxon>Cellvibrionales</taxon>
        <taxon>Halieaceae</taxon>
        <taxon>Haliea</taxon>
    </lineage>
</organism>
<accession>A0A3C1KKQ6</accession>
<evidence type="ECO:0000256" key="4">
    <source>
        <dbReference type="ARBA" id="ARBA00022989"/>
    </source>
</evidence>
<proteinExistence type="inferred from homology"/>
<comment type="subcellular location">
    <subcellularLocation>
        <location evidence="1">Membrane</location>
        <topology evidence="1">Multi-pass membrane protein</topology>
    </subcellularLocation>
</comment>
<evidence type="ECO:0000256" key="3">
    <source>
        <dbReference type="ARBA" id="ARBA00022692"/>
    </source>
</evidence>
<evidence type="ECO:0000256" key="5">
    <source>
        <dbReference type="ARBA" id="ARBA00023136"/>
    </source>
</evidence>
<evidence type="ECO:0000313" key="7">
    <source>
        <dbReference type="EMBL" id="HAN27319.1"/>
    </source>
</evidence>
<reference evidence="7 8" key="1">
    <citation type="journal article" date="2018" name="Nat. Biotechnol.">
        <title>A standardized bacterial taxonomy based on genome phylogeny substantially revises the tree of life.</title>
        <authorList>
            <person name="Parks D.H."/>
            <person name="Chuvochina M."/>
            <person name="Waite D.W."/>
            <person name="Rinke C."/>
            <person name="Skarshewski A."/>
            <person name="Chaumeil P.A."/>
            <person name="Hugenholtz P."/>
        </authorList>
    </citation>
    <scope>NUCLEOTIDE SEQUENCE [LARGE SCALE GENOMIC DNA]</scope>
    <source>
        <strain evidence="7">UBA9158</strain>
    </source>
</reference>
<keyword evidence="4 6" id="KW-1133">Transmembrane helix</keyword>
<evidence type="ECO:0000256" key="2">
    <source>
        <dbReference type="ARBA" id="ARBA00008333"/>
    </source>
</evidence>
<feature type="transmembrane region" description="Helical" evidence="6">
    <location>
        <begin position="134"/>
        <end position="157"/>
    </location>
</feature>
<sequence length="247" mass="26135">MFLNSVVIVLREVLEAAVLVSALLALARTVHLGQRWLWLALPLAAIGVALYASFLAVITDALDGAGQEVLNASLQAGVYLLLLPILVLACSAEGRRQWLTLLMTLAITCAIVRECAEIHIYVRAFAALGEHAAAVWAGSALGMGIGISAGVLVYGALRAVPQRWALPACCATLALIGAGMIMQATMLLEQVDWLPDQAPLWDSSTLLSEQSFVGELLYAVLGYEATPGPLQVSLYLGCLLLAGIALW</sequence>
<name>A0A3C1KKQ6_9GAMM</name>
<comment type="caution">
    <text evidence="7">The sequence shown here is derived from an EMBL/GenBank/DDBJ whole genome shotgun (WGS) entry which is preliminary data.</text>
</comment>
<dbReference type="PANTHER" id="PTHR31632:SF2">
    <property type="entry name" value="PLASMA MEMBRANE IRON PERMEASE"/>
    <property type="match status" value="1"/>
</dbReference>
<gene>
    <name evidence="7" type="ORF">DCP75_06295</name>
</gene>
<dbReference type="GO" id="GO:0033573">
    <property type="term" value="C:high-affinity iron permease complex"/>
    <property type="evidence" value="ECO:0007669"/>
    <property type="project" value="InterPro"/>
</dbReference>
<dbReference type="Pfam" id="PF03239">
    <property type="entry name" value="FTR1"/>
    <property type="match status" value="1"/>
</dbReference>
<evidence type="ECO:0000256" key="1">
    <source>
        <dbReference type="ARBA" id="ARBA00004141"/>
    </source>
</evidence>
<dbReference type="EMBL" id="DMND01000087">
    <property type="protein sequence ID" value="HAN27319.1"/>
    <property type="molecule type" value="Genomic_DNA"/>
</dbReference>
<evidence type="ECO:0000256" key="6">
    <source>
        <dbReference type="SAM" id="Phobius"/>
    </source>
</evidence>
<keyword evidence="3 6" id="KW-0812">Transmembrane</keyword>
<feature type="transmembrane region" description="Helical" evidence="6">
    <location>
        <begin position="98"/>
        <end position="122"/>
    </location>
</feature>
<dbReference type="STRING" id="1121937.GCA_000423125_00243"/>
<evidence type="ECO:0000313" key="8">
    <source>
        <dbReference type="Proteomes" id="UP000259273"/>
    </source>
</evidence>
<feature type="transmembrane region" description="Helical" evidence="6">
    <location>
        <begin position="70"/>
        <end position="91"/>
    </location>
</feature>